<accession>A0A814CVR2</accession>
<proteinExistence type="predicted"/>
<sequence length="346" mass="40469">MISSCKIETKMKKVYIEPLLKTFRLIANKKRLISQFENPLWISNEFCVKSTIGIHFDLCQLEVSKICQQVRESLMKDSVPFNIGPNIKTRNEWLKHNSYISSQIFCDNTNNPDLILVCDGTYFYCERSSNNTFQRSTYSVQKKRHLVKTFVICTTDGFIVDIYGLYEATKNDSSILLDIFYTEDDLMRLIAHAINKKYKLKLQYPAFINKNQNQLSTFDAITTRLVTKSRYVVEAMNAFLKKSFKALSEVKNKSLTHIIDDYKIACTLVNKFLKRLFSDDDYNIEIVNNMKRKLNTINELECHIDDFPKIDEQIIKNHITLGSYQLTQGKSYLAEHLNNEKYEIRV</sequence>
<comment type="cofactor">
    <cofactor evidence="1">
        <name>a divalent metal cation</name>
        <dbReference type="ChEBI" id="CHEBI:60240"/>
    </cofactor>
</comment>
<dbReference type="EMBL" id="CAJNOC010002666">
    <property type="protein sequence ID" value="CAF0945538.1"/>
    <property type="molecule type" value="Genomic_DNA"/>
</dbReference>
<keyword evidence="2" id="KW-0479">Metal-binding</keyword>
<dbReference type="AlphaFoldDB" id="A0A814CVR2"/>
<organism evidence="4 5">
    <name type="scientific">Brachionus calyciflorus</name>
    <dbReference type="NCBI Taxonomy" id="104777"/>
    <lineage>
        <taxon>Eukaryota</taxon>
        <taxon>Metazoa</taxon>
        <taxon>Spiralia</taxon>
        <taxon>Gnathifera</taxon>
        <taxon>Rotifera</taxon>
        <taxon>Eurotatoria</taxon>
        <taxon>Monogononta</taxon>
        <taxon>Pseudotrocha</taxon>
        <taxon>Ploima</taxon>
        <taxon>Brachionidae</taxon>
        <taxon>Brachionus</taxon>
    </lineage>
</organism>
<name>A0A814CVR2_9BILA</name>
<evidence type="ECO:0000259" key="3">
    <source>
        <dbReference type="Pfam" id="PF13359"/>
    </source>
</evidence>
<dbReference type="OrthoDB" id="10046738at2759"/>
<evidence type="ECO:0000256" key="2">
    <source>
        <dbReference type="ARBA" id="ARBA00022723"/>
    </source>
</evidence>
<evidence type="ECO:0000313" key="5">
    <source>
        <dbReference type="Proteomes" id="UP000663879"/>
    </source>
</evidence>
<evidence type="ECO:0000256" key="1">
    <source>
        <dbReference type="ARBA" id="ARBA00001968"/>
    </source>
</evidence>
<feature type="domain" description="DDE Tnp4" evidence="3">
    <location>
        <begin position="119"/>
        <end position="270"/>
    </location>
</feature>
<keyword evidence="5" id="KW-1185">Reference proteome</keyword>
<dbReference type="GO" id="GO:0046872">
    <property type="term" value="F:metal ion binding"/>
    <property type="evidence" value="ECO:0007669"/>
    <property type="project" value="UniProtKB-KW"/>
</dbReference>
<gene>
    <name evidence="4" type="ORF">OXX778_LOCUS13663</name>
</gene>
<comment type="caution">
    <text evidence="4">The sequence shown here is derived from an EMBL/GenBank/DDBJ whole genome shotgun (WGS) entry which is preliminary data.</text>
</comment>
<dbReference type="InterPro" id="IPR027806">
    <property type="entry name" value="HARBI1_dom"/>
</dbReference>
<dbReference type="Proteomes" id="UP000663879">
    <property type="component" value="Unassembled WGS sequence"/>
</dbReference>
<reference evidence="4" key="1">
    <citation type="submission" date="2021-02" db="EMBL/GenBank/DDBJ databases">
        <authorList>
            <person name="Nowell W R."/>
        </authorList>
    </citation>
    <scope>NUCLEOTIDE SEQUENCE</scope>
    <source>
        <strain evidence="4">Ploen Becks lab</strain>
    </source>
</reference>
<protein>
    <recommendedName>
        <fullName evidence="3">DDE Tnp4 domain-containing protein</fullName>
    </recommendedName>
</protein>
<evidence type="ECO:0000313" key="4">
    <source>
        <dbReference type="EMBL" id="CAF0945538.1"/>
    </source>
</evidence>
<dbReference type="Pfam" id="PF13359">
    <property type="entry name" value="DDE_Tnp_4"/>
    <property type="match status" value="1"/>
</dbReference>